<evidence type="ECO:0000256" key="3">
    <source>
        <dbReference type="SAM" id="MobiDB-lite"/>
    </source>
</evidence>
<dbReference type="Proteomes" id="UP000249390">
    <property type="component" value="Unassembled WGS sequence"/>
</dbReference>
<dbReference type="InterPro" id="IPR012935">
    <property type="entry name" value="NuBaID_N"/>
</dbReference>
<feature type="compositionally biased region" description="Polar residues" evidence="3">
    <location>
        <begin position="471"/>
        <end position="485"/>
    </location>
</feature>
<protein>
    <recommendedName>
        <fullName evidence="4">C3HC-type domain-containing protein</fullName>
    </recommendedName>
</protein>
<dbReference type="GO" id="GO:0005634">
    <property type="term" value="C:nucleus"/>
    <property type="evidence" value="ECO:0007669"/>
    <property type="project" value="UniProtKB-SubCell"/>
</dbReference>
<evidence type="ECO:0000313" key="5">
    <source>
        <dbReference type="EMBL" id="RAL41263.1"/>
    </source>
</evidence>
<name>A0A328DBJ1_9ASTE</name>
<evidence type="ECO:0000313" key="6">
    <source>
        <dbReference type="Proteomes" id="UP000249390"/>
    </source>
</evidence>
<keyword evidence="6" id="KW-1185">Reference proteome</keyword>
<reference evidence="5 6" key="1">
    <citation type="submission" date="2018-06" db="EMBL/GenBank/DDBJ databases">
        <title>The Genome of Cuscuta australis (Dodder) Provides Insight into the Evolution of Plant Parasitism.</title>
        <authorList>
            <person name="Liu H."/>
        </authorList>
    </citation>
    <scope>NUCLEOTIDE SEQUENCE [LARGE SCALE GENOMIC DNA]</scope>
    <source>
        <strain evidence="6">cv. Yunnan</strain>
        <tissue evidence="5">Vines</tissue>
    </source>
</reference>
<feature type="compositionally biased region" description="Basic and acidic residues" evidence="3">
    <location>
        <begin position="457"/>
        <end position="468"/>
    </location>
</feature>
<comment type="caution">
    <text evidence="5">The sequence shown here is derived from an EMBL/GenBank/DDBJ whole genome shotgun (WGS) entry which is preliminary data.</text>
</comment>
<dbReference type="PANTHER" id="PTHR15835:SF6">
    <property type="entry name" value="ZINC FINGER C3HC-TYPE PROTEIN 1"/>
    <property type="match status" value="1"/>
</dbReference>
<dbReference type="PANTHER" id="PTHR15835">
    <property type="entry name" value="NUCLEAR-INTERACTING PARTNER OF ALK"/>
    <property type="match status" value="1"/>
</dbReference>
<keyword evidence="2" id="KW-0539">Nucleus</keyword>
<evidence type="ECO:0000256" key="2">
    <source>
        <dbReference type="ARBA" id="ARBA00023242"/>
    </source>
</evidence>
<dbReference type="AlphaFoldDB" id="A0A328DBJ1"/>
<evidence type="ECO:0000256" key="1">
    <source>
        <dbReference type="ARBA" id="ARBA00004123"/>
    </source>
</evidence>
<organism evidence="5 6">
    <name type="scientific">Cuscuta australis</name>
    <dbReference type="NCBI Taxonomy" id="267555"/>
    <lineage>
        <taxon>Eukaryota</taxon>
        <taxon>Viridiplantae</taxon>
        <taxon>Streptophyta</taxon>
        <taxon>Embryophyta</taxon>
        <taxon>Tracheophyta</taxon>
        <taxon>Spermatophyta</taxon>
        <taxon>Magnoliopsida</taxon>
        <taxon>eudicotyledons</taxon>
        <taxon>Gunneridae</taxon>
        <taxon>Pentapetalae</taxon>
        <taxon>asterids</taxon>
        <taxon>lamiids</taxon>
        <taxon>Solanales</taxon>
        <taxon>Convolvulaceae</taxon>
        <taxon>Cuscuteae</taxon>
        <taxon>Cuscuta</taxon>
        <taxon>Cuscuta subgen. Grammica</taxon>
        <taxon>Cuscuta sect. Cleistogrammica</taxon>
    </lineage>
</organism>
<dbReference type="GO" id="GO:0008270">
    <property type="term" value="F:zinc ion binding"/>
    <property type="evidence" value="ECO:0007669"/>
    <property type="project" value="InterPro"/>
</dbReference>
<accession>A0A328DBJ1</accession>
<evidence type="ECO:0000259" key="4">
    <source>
        <dbReference type="Pfam" id="PF07967"/>
    </source>
</evidence>
<gene>
    <name evidence="5" type="ORF">DM860_010057</name>
</gene>
<dbReference type="EMBL" id="NQVE01000188">
    <property type="protein sequence ID" value="RAL41263.1"/>
    <property type="molecule type" value="Genomic_DNA"/>
</dbReference>
<feature type="region of interest" description="Disordered" evidence="3">
    <location>
        <begin position="20"/>
        <end position="42"/>
    </location>
</feature>
<feature type="compositionally biased region" description="Polar residues" evidence="3">
    <location>
        <begin position="25"/>
        <end position="34"/>
    </location>
</feature>
<feature type="domain" description="C3HC-type" evidence="4">
    <location>
        <begin position="78"/>
        <end position="202"/>
    </location>
</feature>
<sequence length="675" mass="73862">MGDDAEKRFNAVMDKLFRAPPISKPVSNSSSGGTLSRGRKRLNSSHELVVAEPRSISAERLSNLRGSGGAAHTSPCRPWDRGDFYRRLATFKSMSWFGKPQVISALNCARRGWINIDMDTIACEACGVRLLFSCSSSWSRQQVDKAASVFSLKLDSGHKLLCPWVDNACDEKLAAFPQMASTLLVDEYKSRFSAIEQLVALPVISLSVVNYLRSDRLEDFLKESTAEKSDSSSERLGTDGLRKEPKSDSCLTYYQTQKLISLCGWEPHSLPYFVNSKDQSDQTAKDNQHGYLSQFSRRTHSVTIFSSNENNGASDGIQTSDGEISDPNSVVLECKICGARVGLWAFSMVPRPLEFLRLSGYTDINSERLADDNAVGTPANLLLTSGTHDKSKECRSNISLAPSTTSNVTIAGGPLPAMQNYMAKVSLPIVGYNLKARFSNDFDIRDVSTTENSLLVGKEKSISPDEKINAGQGTSNTSASDQTTEIHSQDIQMVGQASCETDKLSDHADDAEKVDPLVEDHSTSQTGGDLGSCGEVGDTSHQGNTEHGLEVVTCNSKHAIEQGDIRNDGVDLMVQNHNIVPTMEKTLQESLPGRASEFDPIRLHKLYCPWITSNGGSAPGWQQTLSSLERRHEFSHPLTTDALSSSLVKIDDPIAIVKRLFTPTPTKRKKLIHSS</sequence>
<feature type="region of interest" description="Disordered" evidence="3">
    <location>
        <begin position="491"/>
        <end position="510"/>
    </location>
</feature>
<dbReference type="Pfam" id="PF07967">
    <property type="entry name" value="zf-C3HC"/>
    <property type="match status" value="1"/>
</dbReference>
<feature type="region of interest" description="Disordered" evidence="3">
    <location>
        <begin position="457"/>
        <end position="485"/>
    </location>
</feature>
<comment type="subcellular location">
    <subcellularLocation>
        <location evidence="1">Nucleus</location>
    </subcellularLocation>
</comment>
<proteinExistence type="predicted"/>
<feature type="compositionally biased region" description="Basic and acidic residues" evidence="3">
    <location>
        <begin position="500"/>
        <end position="510"/>
    </location>
</feature>